<keyword evidence="2" id="KW-1185">Reference proteome</keyword>
<name>A0A7D3VVY3_ACTVE</name>
<dbReference type="InterPro" id="IPR032710">
    <property type="entry name" value="NTF2-like_dom_sf"/>
</dbReference>
<dbReference type="EMBL" id="CP053892">
    <property type="protein sequence ID" value="QKG23910.1"/>
    <property type="molecule type" value="Genomic_DNA"/>
</dbReference>
<proteinExistence type="predicted"/>
<sequence>MTQATDYELQPAAIEDIARRYVAVWSEPDPAERRAAVAALWAEDGVELVDGARFRGSAELADRIAQAYDEFVGSGKYAVTCAGDVFGHHNAVTFTVRLVTRDGDVAWAARVFLVLGEDDLIRYDHQFTVQPLEASAREP</sequence>
<dbReference type="Gene3D" id="3.10.450.50">
    <property type="match status" value="1"/>
</dbReference>
<organism evidence="1 2">
    <name type="scientific">Actinomadura verrucosospora</name>
    <dbReference type="NCBI Taxonomy" id="46165"/>
    <lineage>
        <taxon>Bacteria</taxon>
        <taxon>Bacillati</taxon>
        <taxon>Actinomycetota</taxon>
        <taxon>Actinomycetes</taxon>
        <taxon>Streptosporangiales</taxon>
        <taxon>Thermomonosporaceae</taxon>
        <taxon>Actinomadura</taxon>
    </lineage>
</organism>
<dbReference type="RefSeq" id="WP_173097795.1">
    <property type="nucleotide sequence ID" value="NZ_CP053892.1"/>
</dbReference>
<protein>
    <recommendedName>
        <fullName evidence="3">SnoaL-like domain-containing protein</fullName>
    </recommendedName>
</protein>
<evidence type="ECO:0000313" key="1">
    <source>
        <dbReference type="EMBL" id="QKG23910.1"/>
    </source>
</evidence>
<gene>
    <name evidence="1" type="ORF">ACTIVE_5553</name>
</gene>
<evidence type="ECO:0000313" key="2">
    <source>
        <dbReference type="Proteomes" id="UP000501240"/>
    </source>
</evidence>
<dbReference type="SUPFAM" id="SSF54427">
    <property type="entry name" value="NTF2-like"/>
    <property type="match status" value="1"/>
</dbReference>
<reference evidence="1 2" key="1">
    <citation type="submission" date="2020-05" db="EMBL/GenBank/DDBJ databases">
        <title>Actinomadura verrucosospora NRRL-B18236 (PFL_A860) Genome sequencing and assembly.</title>
        <authorList>
            <person name="Samborskyy M."/>
        </authorList>
    </citation>
    <scope>NUCLEOTIDE SEQUENCE [LARGE SCALE GENOMIC DNA]</scope>
    <source>
        <strain evidence="1 2">NRRL:B18236</strain>
    </source>
</reference>
<evidence type="ECO:0008006" key="3">
    <source>
        <dbReference type="Google" id="ProtNLM"/>
    </source>
</evidence>
<dbReference type="AlphaFoldDB" id="A0A7D3VVY3"/>
<accession>A0A7D3VVY3</accession>
<dbReference type="Proteomes" id="UP000501240">
    <property type="component" value="Chromosome"/>
</dbReference>